<dbReference type="GO" id="GO:0005871">
    <property type="term" value="C:kinesin complex"/>
    <property type="evidence" value="ECO:0007669"/>
    <property type="project" value="InterPro"/>
</dbReference>
<evidence type="ECO:0000313" key="6">
    <source>
        <dbReference type="Proteomes" id="UP001144191"/>
    </source>
</evidence>
<dbReference type="InterPro" id="IPR011990">
    <property type="entry name" value="TPR-like_helical_dom_sf"/>
</dbReference>
<dbReference type="Gene3D" id="1.25.40.10">
    <property type="entry name" value="Tetratricopeptide repeat domain"/>
    <property type="match status" value="1"/>
</dbReference>
<dbReference type="AlphaFoldDB" id="A0A9W6EA94"/>
<evidence type="ECO:0000313" key="5">
    <source>
        <dbReference type="EMBL" id="GLA49047.1"/>
    </source>
</evidence>
<comment type="caution">
    <text evidence="5">The sequence shown here is derived from an EMBL/GenBank/DDBJ whole genome shotgun (WGS) entry which is preliminary data.</text>
</comment>
<dbReference type="GO" id="GO:0005737">
    <property type="term" value="C:cytoplasm"/>
    <property type="evidence" value="ECO:0007669"/>
    <property type="project" value="UniProtKB-SubCell"/>
</dbReference>
<keyword evidence="2" id="KW-0963">Cytoplasm</keyword>
<protein>
    <recommendedName>
        <fullName evidence="7">Kinesin light chain</fullName>
    </recommendedName>
</protein>
<keyword evidence="3" id="KW-0677">Repeat</keyword>
<evidence type="ECO:0000256" key="1">
    <source>
        <dbReference type="ARBA" id="ARBA00004496"/>
    </source>
</evidence>
<dbReference type="GO" id="GO:0019894">
    <property type="term" value="F:kinesin binding"/>
    <property type="evidence" value="ECO:0007669"/>
    <property type="project" value="TreeGrafter"/>
</dbReference>
<organism evidence="5 6">
    <name type="scientific">Aspergillus niger</name>
    <dbReference type="NCBI Taxonomy" id="5061"/>
    <lineage>
        <taxon>Eukaryota</taxon>
        <taxon>Fungi</taxon>
        <taxon>Dikarya</taxon>
        <taxon>Ascomycota</taxon>
        <taxon>Pezizomycotina</taxon>
        <taxon>Eurotiomycetes</taxon>
        <taxon>Eurotiomycetidae</taxon>
        <taxon>Eurotiales</taxon>
        <taxon>Aspergillaceae</taxon>
        <taxon>Aspergillus</taxon>
        <taxon>Aspergillus subgen. Circumdati</taxon>
    </lineage>
</organism>
<dbReference type="InterPro" id="IPR002151">
    <property type="entry name" value="Kinesin_light"/>
</dbReference>
<reference evidence="5" key="1">
    <citation type="submission" date="2022-07" db="EMBL/GenBank/DDBJ databases">
        <title>Taxonomy of Aspergillus series Nigri: significant species reduction supported by multi-species coalescent approaches.</title>
        <authorList>
            <person name="Bian C."/>
            <person name="Kusuya Y."/>
            <person name="Sklenar F."/>
            <person name="D'hooge E."/>
            <person name="Yaguchi T."/>
            <person name="Takahashi H."/>
            <person name="Hubka V."/>
        </authorList>
    </citation>
    <scope>NUCLEOTIDE SEQUENCE</scope>
    <source>
        <strain evidence="5">IFM 63604</strain>
    </source>
</reference>
<dbReference type="PANTHER" id="PTHR45783">
    <property type="entry name" value="KINESIN LIGHT CHAIN"/>
    <property type="match status" value="1"/>
</dbReference>
<gene>
    <name evidence="5" type="ORF">AnigIFM63604_004651</name>
</gene>
<evidence type="ECO:0008006" key="7">
    <source>
        <dbReference type="Google" id="ProtNLM"/>
    </source>
</evidence>
<dbReference type="Pfam" id="PF13424">
    <property type="entry name" value="TPR_12"/>
    <property type="match status" value="1"/>
</dbReference>
<proteinExistence type="predicted"/>
<dbReference type="SUPFAM" id="SSF48452">
    <property type="entry name" value="TPR-like"/>
    <property type="match status" value="1"/>
</dbReference>
<dbReference type="EMBL" id="BRPB01000025">
    <property type="protein sequence ID" value="GLA49047.1"/>
    <property type="molecule type" value="Genomic_DNA"/>
</dbReference>
<evidence type="ECO:0000256" key="3">
    <source>
        <dbReference type="ARBA" id="ARBA00022737"/>
    </source>
</evidence>
<dbReference type="Proteomes" id="UP001144191">
    <property type="component" value="Unassembled WGS sequence"/>
</dbReference>
<name>A0A9W6EA94_ASPNG</name>
<accession>A0A9W6EA94</accession>
<keyword evidence="4" id="KW-0802">TPR repeat</keyword>
<dbReference type="PANTHER" id="PTHR45783:SF3">
    <property type="entry name" value="KINESIN LIGHT CHAIN"/>
    <property type="match status" value="1"/>
</dbReference>
<dbReference type="GO" id="GO:0007018">
    <property type="term" value="P:microtubule-based movement"/>
    <property type="evidence" value="ECO:0007669"/>
    <property type="project" value="TreeGrafter"/>
</dbReference>
<evidence type="ECO:0000256" key="4">
    <source>
        <dbReference type="ARBA" id="ARBA00022803"/>
    </source>
</evidence>
<evidence type="ECO:0000256" key="2">
    <source>
        <dbReference type="ARBA" id="ARBA00022490"/>
    </source>
</evidence>
<sequence length="100" mass="11200">MANLASTYRSQGQWEKAEQLLMQVMETSKIKLGEDHPGTLTIMANLAFTWKSSGQYAAALELLKVSLAKQKQVLGLDHPDVSSHLQTLQQWETEELGTNR</sequence>
<comment type="subcellular location">
    <subcellularLocation>
        <location evidence="1">Cytoplasm</location>
    </subcellularLocation>
</comment>